<comment type="catalytic activity">
    <reaction evidence="2">
        <text>ATP + H2O = ADP + phosphate + H(+)</text>
        <dbReference type="Rhea" id="RHEA:13065"/>
        <dbReference type="ChEBI" id="CHEBI:15377"/>
        <dbReference type="ChEBI" id="CHEBI:15378"/>
        <dbReference type="ChEBI" id="CHEBI:30616"/>
        <dbReference type="ChEBI" id="CHEBI:43474"/>
        <dbReference type="ChEBI" id="CHEBI:456216"/>
        <dbReference type="EC" id="5.6.2.3"/>
    </reaction>
</comment>
<gene>
    <name evidence="10" type="primary">LOC140014649</name>
</gene>
<dbReference type="Proteomes" id="UP001652660">
    <property type="component" value="Chromosome 9e"/>
</dbReference>
<dbReference type="PANTHER" id="PTHR10492:SF100">
    <property type="entry name" value="ATP-DEPENDENT DNA HELICASE"/>
    <property type="match status" value="1"/>
</dbReference>
<dbReference type="CDD" id="cd18809">
    <property type="entry name" value="SF1_C_RecD"/>
    <property type="match status" value="1"/>
</dbReference>
<dbReference type="InterPro" id="IPR025476">
    <property type="entry name" value="Helitron_helicase-like"/>
</dbReference>
<dbReference type="GeneID" id="140014649"/>
<feature type="domain" description="Helitron helicase-like" evidence="6">
    <location>
        <begin position="330"/>
        <end position="511"/>
    </location>
</feature>
<evidence type="ECO:0000259" key="6">
    <source>
        <dbReference type="Pfam" id="PF14214"/>
    </source>
</evidence>
<dbReference type="Pfam" id="PF16900">
    <property type="entry name" value="REPA_OB_2"/>
    <property type="match status" value="1"/>
</dbReference>
<dbReference type="SUPFAM" id="SSF50249">
    <property type="entry name" value="Nucleic acid-binding proteins"/>
    <property type="match status" value="3"/>
</dbReference>
<organism evidence="9 10">
    <name type="scientific">Coffea arabica</name>
    <name type="common">Arabian coffee</name>
    <dbReference type="NCBI Taxonomy" id="13443"/>
    <lineage>
        <taxon>Eukaryota</taxon>
        <taxon>Viridiplantae</taxon>
        <taxon>Streptophyta</taxon>
        <taxon>Embryophyta</taxon>
        <taxon>Tracheophyta</taxon>
        <taxon>Spermatophyta</taxon>
        <taxon>Magnoliopsida</taxon>
        <taxon>eudicotyledons</taxon>
        <taxon>Gunneridae</taxon>
        <taxon>Pentapetalae</taxon>
        <taxon>asterids</taxon>
        <taxon>lamiids</taxon>
        <taxon>Gentianales</taxon>
        <taxon>Rubiaceae</taxon>
        <taxon>Ixoroideae</taxon>
        <taxon>Gardenieae complex</taxon>
        <taxon>Bertiereae - Coffeeae clade</taxon>
        <taxon>Coffeeae</taxon>
        <taxon>Coffea</taxon>
    </lineage>
</organism>
<evidence type="ECO:0000256" key="3">
    <source>
        <dbReference type="SAM" id="MobiDB-lite"/>
    </source>
</evidence>
<reference evidence="10" key="1">
    <citation type="submission" date="2025-08" db="UniProtKB">
        <authorList>
            <consortium name="RefSeq"/>
        </authorList>
    </citation>
    <scope>IDENTIFICATION</scope>
    <source>
        <tissue evidence="10">Leaves</tissue>
    </source>
</reference>
<keyword evidence="2" id="KW-0233">DNA recombination</keyword>
<evidence type="ECO:0000259" key="5">
    <source>
        <dbReference type="Pfam" id="PF08646"/>
    </source>
</evidence>
<evidence type="ECO:0000313" key="9">
    <source>
        <dbReference type="Proteomes" id="UP001652660"/>
    </source>
</evidence>
<dbReference type="InterPro" id="IPR031657">
    <property type="entry name" value="REPA_OB_2"/>
</dbReference>
<feature type="domain" description="DNA helicase Pif1-like 2B" evidence="8">
    <location>
        <begin position="1254"/>
        <end position="1299"/>
    </location>
</feature>
<comment type="cofactor">
    <cofactor evidence="2">
        <name>Mg(2+)</name>
        <dbReference type="ChEBI" id="CHEBI:18420"/>
    </cofactor>
</comment>
<evidence type="ECO:0000259" key="4">
    <source>
        <dbReference type="Pfam" id="PF05970"/>
    </source>
</evidence>
<dbReference type="EC" id="5.6.2.3" evidence="2"/>
<proteinExistence type="inferred from homology"/>
<keyword evidence="9" id="KW-1185">Reference proteome</keyword>
<dbReference type="Pfam" id="PF21530">
    <property type="entry name" value="Pif1_2B_dom"/>
    <property type="match status" value="1"/>
</dbReference>
<keyword evidence="2" id="KW-0547">Nucleotide-binding</keyword>
<feature type="domain" description="Replication factor A C-terminal" evidence="5">
    <location>
        <begin position="1712"/>
        <end position="1827"/>
    </location>
</feature>
<name>A0ABM4VQM3_COFAR</name>
<dbReference type="Gene3D" id="3.40.50.300">
    <property type="entry name" value="P-loop containing nucleotide triphosphate hydrolases"/>
    <property type="match status" value="2"/>
</dbReference>
<dbReference type="InterPro" id="IPR010285">
    <property type="entry name" value="DNA_helicase_pif1-like_DEAD"/>
</dbReference>
<dbReference type="RefSeq" id="XP_071921830.1">
    <property type="nucleotide sequence ID" value="XM_072065729.1"/>
</dbReference>
<dbReference type="Pfam" id="PF08646">
    <property type="entry name" value="Rep_fac-A_C"/>
    <property type="match status" value="1"/>
</dbReference>
<keyword evidence="2" id="KW-0234">DNA repair</keyword>
<dbReference type="PANTHER" id="PTHR10492">
    <property type="match status" value="1"/>
</dbReference>
<feature type="domain" description="DNA helicase Pif1-like DEAD-box helicase" evidence="4">
    <location>
        <begin position="956"/>
        <end position="1161"/>
    </location>
</feature>
<feature type="compositionally biased region" description="Polar residues" evidence="3">
    <location>
        <begin position="1888"/>
        <end position="1902"/>
    </location>
</feature>
<dbReference type="InterPro" id="IPR049163">
    <property type="entry name" value="Pif1-like_2B_dom"/>
</dbReference>
<sequence>MTPFRCGLTAVSSRRGRSKLSRLERIPEESLILPSVPDCEHCGAKRFHMEPPSFCCRGGEVKIVCPPMPYSLKRLFTGSDEECEDFRRKARTYNNNVAFTSYAAKYDRELTKNKHGVYTFRVQGQIYHFLNSLLANSDQVSGIQLYYYDTDEALKKAAQNSDKLREDTLKLLMNLLQDNPYARFFKSLRDVPNLEDHRIILNCNPGLDQRVYNLPTTSQVAAIWTETDNHSIDMHPHIQVYSHSSTSYRVQPYYGCCDSLQYPLLFPRGESGWHYGIKRFHKKGKNETFSEVDPSVDLSSIHTPSQLLELEQRVADKASTEDYFVSAREYYCYKFQVRDDDASMLLHSLRLFQQFVVGSYIKIETSRLDFHRKKQNEIRTEVLQGVLDSIAIGQTQGSRVGRRTILPASFIGGPRDMKRRYLDAMSLVQKYGKPDIFLTMTCNPMWKEIQGGLRYTEKPQDRPDLLSRVFRAKFEVLKSELLHKHIFGEVAACVCAIEFQKRGFPHAHILLILKAEFKLLNAESYDKIVCAELPDPKEHQHLYSLVVKHMIHGPCGDMDKSCPCMKNGSCKSHYPKNFSDHTIHAEDSYPCYRRRNDGRKVKVRRHELDNRWVIPHNRYLLALIDCHINVEICSTVKLVKYLYKYVFKGPDLISFQVIDQASCSDVDEISNFQKGRWISPPEALWRIYEFRLSEMTPSVYTLQVHLPDQQSISFDRNSDLNYLLKKIDFSRTMLTEFFKTNKSNAKAQNLRCLYREFPEHFVWTPKTKTWSERARRRVIGRLVTANPKEGERYFLRLLLCHVRGPTSFDDLLTVNGELMSSFREAALKMGLLESDNYIEETLEEAVAFQMPSSLRLLFATLLFYCSPADPKLLWTRFEKDLSSDYVHAQKFTHYSDSDIKKRVLEDINRSLVQMGKNIGEFHLVANSFDMPERSTREMESERSIVVDPEDELLPSKLNPEQRYAFDLILQSVFSSEGKVFFIDGPGGTGKTFLYRSLLSALRSQGYIAIAVATSGVAASILPGGRTAHSRFKIPLDFSTNKTCQLSKQSSTAKLICESKLILWDEASMAKRQAIEAFNSLLQDLKDSDLPFGGHVVVFGGDFRQTLPVIEHACEQDLIESSLLSSPLWLCMHKLTLKTNMRALLNPGFSDFLLRIGEGREPVDENGDVTLPSDLVIPYHDKHESLDRLMHCVFPDLNLYSTDPYQMINRCILSPRNSSVDELNDMMIEKFSGELYTYISSDKTVNQRFQGDYEDFLNSQNPKGLPPHKLLLKVNCPIMLLRNLNPAEGLCNGTRLICRELRQHTICAEIVFGQHRGKRVFIPRIPLQTPENEKNGIPFIRTQFPIRLCFAMTINKSQGQTLDYVGVYLREPVFSHGQLYVALSRAKTPDTVKILIVPGTFDDIKIDNKTRNVVFSEVFHLATMMSQILPMKEILPGTKNWTCKVTVQEKQHVTSSLATLTKKQKFIFLDSEGSLVEGIIFNNDIPKMSPLLQVYKKYLITNAVVRPIPPKFQSNGLQTQWVISTRTLVEEVSDDEDVLPVKLAYTKFTDLIKYMDIKDQSVDILAVVISALDRKQITKDGKESSVQKFVLVNEDFQTVKLSMWDAFVDDEGQKILQNMHRFPVVVCRRVRVGCYNGVALSTWFDSVILVDPPVQEARELKNWAMRNENLLLDIVNDKVYENYNPELSFQPNQKFTQAAWVKVRFSFEDIFQRYWYMACSECFRSTSAMHGFIFLCNSCKEKHSAQPRCRFDVDLTDETGTVTASIFGELAEKLLTFSAAQAMDHFSQDIELQLDHVHESLKTKWFVAHIKPVQSQIADAKQRYTIIYCCEESQYQTDQNLITEGSGMVPLTCTNIESAETIVEGTSSSKRKLCLLDRFNDTETDDSAALQSIQPEYTDNNSAKKARLE</sequence>
<evidence type="ECO:0000313" key="10">
    <source>
        <dbReference type="RefSeq" id="XP_071921830.1"/>
    </source>
</evidence>
<evidence type="ECO:0000259" key="7">
    <source>
        <dbReference type="Pfam" id="PF16900"/>
    </source>
</evidence>
<feature type="domain" description="Replication protein A OB" evidence="7">
    <location>
        <begin position="1557"/>
        <end position="1649"/>
    </location>
</feature>
<evidence type="ECO:0000259" key="8">
    <source>
        <dbReference type="Pfam" id="PF21530"/>
    </source>
</evidence>
<comment type="similarity">
    <text evidence="2">Belongs to the helicase family.</text>
</comment>
<evidence type="ECO:0000256" key="1">
    <source>
        <dbReference type="ARBA" id="ARBA00023125"/>
    </source>
</evidence>
<keyword evidence="2" id="KW-0227">DNA damage</keyword>
<feature type="region of interest" description="Disordered" evidence="3">
    <location>
        <begin position="1884"/>
        <end position="1908"/>
    </location>
</feature>
<keyword evidence="2" id="KW-0347">Helicase</keyword>
<dbReference type="InterPro" id="IPR027417">
    <property type="entry name" value="P-loop_NTPase"/>
</dbReference>
<dbReference type="SUPFAM" id="SSF52540">
    <property type="entry name" value="P-loop containing nucleoside triphosphate hydrolases"/>
    <property type="match status" value="2"/>
</dbReference>
<evidence type="ECO:0000256" key="2">
    <source>
        <dbReference type="RuleBase" id="RU363044"/>
    </source>
</evidence>
<dbReference type="Gene3D" id="2.40.50.140">
    <property type="entry name" value="Nucleic acid-binding proteins"/>
    <property type="match status" value="3"/>
</dbReference>
<keyword evidence="1" id="KW-0238">DNA-binding</keyword>
<dbReference type="Pfam" id="PF05970">
    <property type="entry name" value="PIF1"/>
    <property type="match status" value="1"/>
</dbReference>
<dbReference type="Pfam" id="PF14214">
    <property type="entry name" value="Helitron_like_N"/>
    <property type="match status" value="1"/>
</dbReference>
<accession>A0ABM4VQM3</accession>
<dbReference type="InterPro" id="IPR013955">
    <property type="entry name" value="Rep_factor-A_C"/>
</dbReference>
<protein>
    <recommendedName>
        <fullName evidence="2">ATP-dependent DNA helicase</fullName>
        <ecNumber evidence="2">5.6.2.3</ecNumber>
    </recommendedName>
</protein>
<keyword evidence="2" id="KW-0067">ATP-binding</keyword>
<keyword evidence="2" id="KW-0378">Hydrolase</keyword>
<dbReference type="InterPro" id="IPR012340">
    <property type="entry name" value="NA-bd_OB-fold"/>
</dbReference>